<organism evidence="2 3">
    <name type="scientific">Vreelandella aquamarina</name>
    <dbReference type="NCBI Taxonomy" id="77097"/>
    <lineage>
        <taxon>Bacteria</taxon>
        <taxon>Pseudomonadati</taxon>
        <taxon>Pseudomonadota</taxon>
        <taxon>Gammaproteobacteria</taxon>
        <taxon>Oceanospirillales</taxon>
        <taxon>Halomonadaceae</taxon>
        <taxon>Vreelandella</taxon>
    </lineage>
</organism>
<keyword evidence="1" id="KW-0812">Transmembrane</keyword>
<gene>
    <name evidence="2" type="ORF">HMSLTHF_16800</name>
</gene>
<protein>
    <submittedName>
        <fullName evidence="2">Uncharacterized protein</fullName>
    </submittedName>
</protein>
<keyword evidence="1" id="KW-1133">Transmembrane helix</keyword>
<dbReference type="Proteomes" id="UP000503197">
    <property type="component" value="Chromosome"/>
</dbReference>
<reference evidence="2 3" key="1">
    <citation type="submission" date="2020-02" db="EMBL/GenBank/DDBJ databases">
        <title>Complete Genome Sequence of Halomonas meridiana strain BAA-801, Isolated from Deep Sea Thermal Vent.</title>
        <authorList>
            <person name="Takahashi Y."/>
            <person name="Takahashi H."/>
            <person name="Galipon J."/>
            <person name="Arakawa K."/>
        </authorList>
    </citation>
    <scope>NUCLEOTIDE SEQUENCE [LARGE SCALE GENOMIC DNA]</scope>
    <source>
        <strain evidence="2 3">Slthf1</strain>
    </source>
</reference>
<evidence type="ECO:0000313" key="2">
    <source>
        <dbReference type="EMBL" id="BCA91905.1"/>
    </source>
</evidence>
<dbReference type="RefSeq" id="WP_172416181.1">
    <property type="nucleotide sequence ID" value="NZ_AP022821.1"/>
</dbReference>
<dbReference type="AlphaFoldDB" id="A0A6F8SU05"/>
<name>A0A6F8SU05_9GAMM</name>
<feature type="transmembrane region" description="Helical" evidence="1">
    <location>
        <begin position="27"/>
        <end position="51"/>
    </location>
</feature>
<evidence type="ECO:0000313" key="3">
    <source>
        <dbReference type="Proteomes" id="UP000503197"/>
    </source>
</evidence>
<evidence type="ECO:0000256" key="1">
    <source>
        <dbReference type="SAM" id="Phobius"/>
    </source>
</evidence>
<keyword evidence="1" id="KW-0472">Membrane</keyword>
<dbReference type="EMBL" id="AP022821">
    <property type="protein sequence ID" value="BCA91905.1"/>
    <property type="molecule type" value="Genomic_DNA"/>
</dbReference>
<sequence>MPPLLPEYLSQPVQVAIESSLSVDTDWWTIAGTVAGTLAGALLGGLISHWATVNAQAKIDKTYSAEKVYRLARYCRQEVRDLDLRLAAKSLITEQIGSRPQLSLKDEKAHLKKQLEDLCATVSISFKEHNDILINTPDELRELFRCREQPGHSLDTEEISATTELRVSIEKAMDDIADIFLAKLN</sequence>
<accession>A0A6F8SU05</accession>
<proteinExistence type="predicted"/>